<accession>A0A447UR09</accession>
<dbReference type="Proteomes" id="UP000270272">
    <property type="component" value="Chromosome"/>
</dbReference>
<reference evidence="1 2" key="1">
    <citation type="submission" date="2018-12" db="EMBL/GenBank/DDBJ databases">
        <authorList>
            <consortium name="Pathogen Informatics"/>
        </authorList>
    </citation>
    <scope>NUCLEOTIDE SEQUENCE [LARGE SCALE GENOMIC DNA]</scope>
    <source>
        <strain evidence="1 2">NCTC11075</strain>
    </source>
</reference>
<proteinExistence type="predicted"/>
<dbReference type="Gene3D" id="3.30.870.10">
    <property type="entry name" value="Endonuclease Chain A"/>
    <property type="match status" value="1"/>
</dbReference>
<organism evidence="1 2">
    <name type="scientific">Citrobacter koseri</name>
    <name type="common">Citrobacter diversus</name>
    <dbReference type="NCBI Taxonomy" id="545"/>
    <lineage>
        <taxon>Bacteria</taxon>
        <taxon>Pseudomonadati</taxon>
        <taxon>Pseudomonadota</taxon>
        <taxon>Gammaproteobacteria</taxon>
        <taxon>Enterobacterales</taxon>
        <taxon>Enterobacteriaceae</taxon>
        <taxon>Citrobacter</taxon>
    </lineage>
</organism>
<protein>
    <submittedName>
        <fullName evidence="1">Uncharacterized protein</fullName>
    </submittedName>
</protein>
<sequence>MVNHSFYVQNPKTNEGSYLIDKILEQCNEAIAGGAAFAFMSSGGVNLLIRDSRFLSFLENHDFHLIVGVDAITDDKAVDEVKKVMFIYKNLKVDFFITNNKRSIFHPKFVWFKRKRSQFILLALGT</sequence>
<gene>
    <name evidence="1" type="ORF">NCTC11075_03901</name>
</gene>
<evidence type="ECO:0000313" key="2">
    <source>
        <dbReference type="Proteomes" id="UP000270272"/>
    </source>
</evidence>
<evidence type="ECO:0000313" key="1">
    <source>
        <dbReference type="EMBL" id="VEB93030.1"/>
    </source>
</evidence>
<name>A0A447UR09_CITKO</name>
<dbReference type="AlphaFoldDB" id="A0A447UR09"/>
<dbReference type="EMBL" id="LR134204">
    <property type="protein sequence ID" value="VEB93030.1"/>
    <property type="molecule type" value="Genomic_DNA"/>
</dbReference>